<comment type="similarity">
    <text evidence="2">Belongs to the glycosyltransferase 2 family.</text>
</comment>
<evidence type="ECO:0000259" key="7">
    <source>
        <dbReference type="Pfam" id="PF19320"/>
    </source>
</evidence>
<dbReference type="GO" id="GO:0016757">
    <property type="term" value="F:glycosyltransferase activity"/>
    <property type="evidence" value="ECO:0007669"/>
    <property type="project" value="UniProtKB-KW"/>
</dbReference>
<feature type="domain" description="Galactofuranosyltransferase GlfT2 N-terminal" evidence="6">
    <location>
        <begin position="74"/>
        <end position="182"/>
    </location>
</feature>
<keyword evidence="3" id="KW-0328">Glycosyltransferase</keyword>
<proteinExistence type="inferred from homology"/>
<evidence type="ECO:0000256" key="4">
    <source>
        <dbReference type="ARBA" id="ARBA00022679"/>
    </source>
</evidence>
<dbReference type="Pfam" id="PF13641">
    <property type="entry name" value="Glyco_tranf_2_3"/>
    <property type="match status" value="1"/>
</dbReference>
<keyword evidence="4 8" id="KW-0808">Transferase</keyword>
<evidence type="ECO:0000256" key="3">
    <source>
        <dbReference type="ARBA" id="ARBA00022676"/>
    </source>
</evidence>
<evidence type="ECO:0000313" key="8">
    <source>
        <dbReference type="EMBL" id="PEN17054.1"/>
    </source>
</evidence>
<evidence type="ECO:0000313" key="9">
    <source>
        <dbReference type="Proteomes" id="UP000219947"/>
    </source>
</evidence>
<reference evidence="8" key="1">
    <citation type="submission" date="2017-10" db="EMBL/GenBank/DDBJ databases">
        <title>Kefir isolates.</title>
        <authorList>
            <person name="Kim Y."/>
            <person name="Blasche S."/>
        </authorList>
    </citation>
    <scope>NUCLEOTIDE SEQUENCE [LARGE SCALE GENOMIC DNA]</scope>
    <source>
        <strain evidence="8">OG2-2</strain>
    </source>
</reference>
<feature type="region of interest" description="Disordered" evidence="5">
    <location>
        <begin position="522"/>
        <end position="541"/>
    </location>
</feature>
<dbReference type="InterPro" id="IPR029044">
    <property type="entry name" value="Nucleotide-diphossugar_trans"/>
</dbReference>
<dbReference type="AlphaFoldDB" id="A0A2A8D845"/>
<dbReference type="Pfam" id="PF19320">
    <property type="entry name" value="GlfT2_domain3"/>
    <property type="match status" value="1"/>
</dbReference>
<evidence type="ECO:0000256" key="1">
    <source>
        <dbReference type="ARBA" id="ARBA00004776"/>
    </source>
</evidence>
<comment type="caution">
    <text evidence="8">The sequence shown here is derived from an EMBL/GenBank/DDBJ whole genome shotgun (WGS) entry which is preliminary data.</text>
</comment>
<keyword evidence="9" id="KW-1185">Reference proteome</keyword>
<dbReference type="InterPro" id="IPR045699">
    <property type="entry name" value="GlfT2_C"/>
</dbReference>
<organism evidence="8 9">
    <name type="scientific">Rothia dentocariosa</name>
    <dbReference type="NCBI Taxonomy" id="2047"/>
    <lineage>
        <taxon>Bacteria</taxon>
        <taxon>Bacillati</taxon>
        <taxon>Actinomycetota</taxon>
        <taxon>Actinomycetes</taxon>
        <taxon>Micrococcales</taxon>
        <taxon>Micrococcaceae</taxon>
        <taxon>Rothia</taxon>
    </lineage>
</organism>
<name>A0A2A8D845_9MICC</name>
<accession>A0A2A8D845</accession>
<evidence type="ECO:0000256" key="2">
    <source>
        <dbReference type="ARBA" id="ARBA00006739"/>
    </source>
</evidence>
<dbReference type="PANTHER" id="PTHR43179">
    <property type="entry name" value="RHAMNOSYLTRANSFERASE WBBL"/>
    <property type="match status" value="1"/>
</dbReference>
<dbReference type="PANTHER" id="PTHR43179:SF12">
    <property type="entry name" value="GALACTOFURANOSYLTRANSFERASE GLFT2"/>
    <property type="match status" value="1"/>
</dbReference>
<dbReference type="RefSeq" id="WP_098042359.1">
    <property type="nucleotide sequence ID" value="NZ_CAURLQ010000005.1"/>
</dbReference>
<dbReference type="EMBL" id="PDEV01000001">
    <property type="protein sequence ID" value="PEN17054.1"/>
    <property type="molecule type" value="Genomic_DNA"/>
</dbReference>
<dbReference type="SUPFAM" id="SSF53448">
    <property type="entry name" value="Nucleotide-diphospho-sugar transferases"/>
    <property type="match status" value="1"/>
</dbReference>
<evidence type="ECO:0000256" key="5">
    <source>
        <dbReference type="SAM" id="MobiDB-lite"/>
    </source>
</evidence>
<evidence type="ECO:0000259" key="6">
    <source>
        <dbReference type="Pfam" id="PF17994"/>
    </source>
</evidence>
<gene>
    <name evidence="8" type="ORF">CRM92_03260</name>
</gene>
<comment type="pathway">
    <text evidence="1">Cell wall biogenesis; cell wall polysaccharide biosynthesis.</text>
</comment>
<dbReference type="Gene3D" id="3.90.550.60">
    <property type="match status" value="1"/>
</dbReference>
<protein>
    <submittedName>
        <fullName evidence="8">Glycosyl transferase</fullName>
    </submittedName>
</protein>
<dbReference type="InterPro" id="IPR040492">
    <property type="entry name" value="GlfT2_N"/>
</dbReference>
<dbReference type="Pfam" id="PF17994">
    <property type="entry name" value="Glft2_N"/>
    <property type="match status" value="1"/>
</dbReference>
<dbReference type="Proteomes" id="UP000219947">
    <property type="component" value="Unassembled WGS sequence"/>
</dbReference>
<sequence length="669" mass="75307">MAETQTLKTLQRVIFPSAVETDVVPLYVDAGVAAGVQLPTRIDGDATTSITEAAQVQEQSAANIAANRTAAEGLIGRRSINVNPGQSLSFGTYFNAFPASYWRRWTDLKEVVLSVQTRGEGMVIVYKSNGRGVIQRVDAKLLSGDETSIFTLPLAPFGDGGWYWFDLSGTEDLELVEANWLGDIEPRADVQAGQATVQITTMNKVDYCIDNIRTLGNDPEIFDAVHEFLIVDQGSSKVQDHEEFEEVVKPLAGKFRIINQGNLGGSGGFSRGMFEAVKNGSDYVLLLDDDVIVEPEAILRMVTFANYCKDPTIVGAHMFDMFDRSVLHAFGEVVDPWRNFYAKPHEDMAMGHDLGRSNLRSTHWLHRRVDVDYNGWWMCLIPTSVIRKIGLSLPLFLKWDDAEYGLRAKAAGIPTVSFPGAGVWHVSWTDKDDSVGWQAYYHERNRLITALLHSPFDKGGRVLVDSMFLDVKHTLSMQYYTQAGRLMALEDLLAGPEHLHESLSARLPVIRQLAGEYPESQMKPNVDDFPTVKSKKPPFRGRRNFKSPGYKKLVPWTARTVARQLFKPVDDEAKEHPQIQLNYGETNWWTLSKFDSALATNAEGTGLFWYRRDPQQLRSKLIHATRLHAKIIKDWEQLRKQYQDAAADVASYDAWAETFAKHTESELKR</sequence>
<feature type="domain" description="Galactofuranosyltransferase-2 C-terminal" evidence="7">
    <location>
        <begin position="465"/>
        <end position="660"/>
    </location>
</feature>